<dbReference type="PANTHER" id="PTHR31912:SF34">
    <property type="entry name" value="NOTOCHORD-RELATED PROTEIN"/>
    <property type="match status" value="1"/>
</dbReference>
<evidence type="ECO:0000313" key="1">
    <source>
        <dbReference type="EMBL" id="CAC5380292.1"/>
    </source>
</evidence>
<protein>
    <submittedName>
        <fullName evidence="1">Uncharacterized protein</fullName>
    </submittedName>
</protein>
<keyword evidence="2" id="KW-1185">Reference proteome</keyword>
<organism evidence="1 2">
    <name type="scientific">Mytilus coruscus</name>
    <name type="common">Sea mussel</name>
    <dbReference type="NCBI Taxonomy" id="42192"/>
    <lineage>
        <taxon>Eukaryota</taxon>
        <taxon>Metazoa</taxon>
        <taxon>Spiralia</taxon>
        <taxon>Lophotrochozoa</taxon>
        <taxon>Mollusca</taxon>
        <taxon>Bivalvia</taxon>
        <taxon>Autobranchia</taxon>
        <taxon>Pteriomorphia</taxon>
        <taxon>Mytilida</taxon>
        <taxon>Mytiloidea</taxon>
        <taxon>Mytilidae</taxon>
        <taxon>Mytilinae</taxon>
        <taxon>Mytilus</taxon>
    </lineage>
</organism>
<reference evidence="1 2" key="1">
    <citation type="submission" date="2020-06" db="EMBL/GenBank/DDBJ databases">
        <authorList>
            <person name="Li R."/>
            <person name="Bekaert M."/>
        </authorList>
    </citation>
    <scope>NUCLEOTIDE SEQUENCE [LARGE SCALE GENOMIC DNA]</scope>
    <source>
        <strain evidence="2">wild</strain>
    </source>
</reference>
<dbReference type="PANTHER" id="PTHR31912">
    <property type="entry name" value="IP13529P"/>
    <property type="match status" value="1"/>
</dbReference>
<evidence type="ECO:0000313" key="2">
    <source>
        <dbReference type="Proteomes" id="UP000507470"/>
    </source>
</evidence>
<dbReference type="OrthoDB" id="6157941at2759"/>
<name>A0A6J8B8M0_MYTCO</name>
<proteinExistence type="predicted"/>
<dbReference type="EMBL" id="CACVKT020002876">
    <property type="protein sequence ID" value="CAC5380292.1"/>
    <property type="molecule type" value="Genomic_DNA"/>
</dbReference>
<dbReference type="Proteomes" id="UP000507470">
    <property type="component" value="Unassembled WGS sequence"/>
</dbReference>
<dbReference type="AlphaFoldDB" id="A0A6J8B8M0"/>
<gene>
    <name evidence="1" type="ORF">MCOR_16264</name>
</gene>
<accession>A0A6J8B8M0</accession>
<sequence>MQVCINCENLPLRTREMYDQQVAIVANNQDFRTTYGINHNSALNELSYYHVVGGMPSDLAHDLFEGVVPQVMTHVIKYCVQSGFFSLNYLNGQIRDFPYSYIDKANKPKTVPEIVSKFKVSQSASQMWCFFRLLPLMIGECVPLDDPKWETILMLYDVVFYVCAPTLRPCHTEYLKELIEDFLESFLREFPNETLKPKFHFMLHYPDQILTFGSLVHLQTKI</sequence>